<evidence type="ECO:0000256" key="5">
    <source>
        <dbReference type="ARBA" id="ARBA00022840"/>
    </source>
</evidence>
<dbReference type="Pfam" id="PF17042">
    <property type="entry name" value="NBD_C"/>
    <property type="match status" value="1"/>
</dbReference>
<evidence type="ECO:0000313" key="9">
    <source>
        <dbReference type="EMBL" id="MDA0567707.1"/>
    </source>
</evidence>
<sequence>MSPVIALVADDLTGANDTGVRFLRAGWSTELQLGSAGGTADVVAVSTDSRAMDAEAAAAAVAEQVRRLHGARHLYKKVDSTLRGQLAAEVEAARRAWAPDAVAVVCPAFPEAGRTVVDGVLLVDGVPAHETPVGTDPVTPVRESHIPTLLGAGHVRLAGDGPADPAADAALIAAAGPVVVADARTDADLERLAAAIAHLGPRAVPVGSAGLAAPMAGAWAAGAAPGTALVVVTSLHAATRGQVERLAAGAPVEYCPAAALAPGADGTAWKEWHARVEERLAQAPEILAVVAPEDRALGLDPAEVAHRFGVLTAELAHRHGLAGLVVTGGDGARAVVDALGATGIALTGEVEAGIPAGTLTGGPLHGLPVVTKAGGFGDPDALITAATAIRHRRHQS</sequence>
<keyword evidence="2" id="KW-0808">Transferase</keyword>
<dbReference type="Proteomes" id="UP001140076">
    <property type="component" value="Unassembled WGS sequence"/>
</dbReference>
<evidence type="ECO:0000256" key="2">
    <source>
        <dbReference type="ARBA" id="ARBA00022679"/>
    </source>
</evidence>
<keyword evidence="6" id="KW-0119">Carbohydrate metabolism</keyword>
<evidence type="ECO:0000256" key="3">
    <source>
        <dbReference type="ARBA" id="ARBA00022741"/>
    </source>
</evidence>
<name>A0A9X3NQX1_9ACTN</name>
<dbReference type="InterPro" id="IPR037051">
    <property type="entry name" value="4-carb_acid_sugar_kinase_N_sf"/>
</dbReference>
<accession>A0A9X3NQX1</accession>
<proteinExistence type="inferred from homology"/>
<gene>
    <name evidence="9" type="ORF">LG943_25790</name>
</gene>
<feature type="domain" description="Four-carbon acid sugar kinase nucleotide binding" evidence="8">
    <location>
        <begin position="229"/>
        <end position="382"/>
    </location>
</feature>
<reference evidence="9" key="1">
    <citation type="submission" date="2021-10" db="EMBL/GenBank/DDBJ databases">
        <title>Streptomonospora sp. nov., isolated from mangrove soil.</title>
        <authorList>
            <person name="Chen X."/>
            <person name="Ge X."/>
            <person name="Liu W."/>
        </authorList>
    </citation>
    <scope>NUCLEOTIDE SEQUENCE</scope>
    <source>
        <strain evidence="9">S1-112</strain>
    </source>
</reference>
<evidence type="ECO:0000259" key="7">
    <source>
        <dbReference type="Pfam" id="PF07005"/>
    </source>
</evidence>
<dbReference type="Gene3D" id="3.40.50.10840">
    <property type="entry name" value="Putative sugar-binding, N-terminal domain"/>
    <property type="match status" value="1"/>
</dbReference>
<feature type="domain" description="Four-carbon acid sugar kinase N-terminal" evidence="7">
    <location>
        <begin position="5"/>
        <end position="213"/>
    </location>
</feature>
<dbReference type="Pfam" id="PF07005">
    <property type="entry name" value="SBD_N"/>
    <property type="match status" value="1"/>
</dbReference>
<protein>
    <submittedName>
        <fullName evidence="9">Four-carbon acid sugar kinase family protein</fullName>
    </submittedName>
</protein>
<dbReference type="Gene3D" id="3.40.980.20">
    <property type="entry name" value="Four-carbon acid sugar kinase, nucleotide binding domain"/>
    <property type="match status" value="1"/>
</dbReference>
<evidence type="ECO:0000256" key="1">
    <source>
        <dbReference type="ARBA" id="ARBA00005715"/>
    </source>
</evidence>
<evidence type="ECO:0000256" key="6">
    <source>
        <dbReference type="ARBA" id="ARBA00023277"/>
    </source>
</evidence>
<dbReference type="SUPFAM" id="SSF142764">
    <property type="entry name" value="YgbK-like"/>
    <property type="match status" value="1"/>
</dbReference>
<keyword evidence="10" id="KW-1185">Reference proteome</keyword>
<comment type="similarity">
    <text evidence="1">Belongs to the four-carbon acid sugar kinase family.</text>
</comment>
<dbReference type="GO" id="GO:0016301">
    <property type="term" value="F:kinase activity"/>
    <property type="evidence" value="ECO:0007669"/>
    <property type="project" value="UniProtKB-KW"/>
</dbReference>
<dbReference type="InterPro" id="IPR010737">
    <property type="entry name" value="4-carb_acid_sugar_kinase_N"/>
</dbReference>
<keyword evidence="3" id="KW-0547">Nucleotide-binding</keyword>
<evidence type="ECO:0000313" key="10">
    <source>
        <dbReference type="Proteomes" id="UP001140076"/>
    </source>
</evidence>
<dbReference type="InterPro" id="IPR031475">
    <property type="entry name" value="NBD_C"/>
</dbReference>
<dbReference type="GO" id="GO:0005524">
    <property type="term" value="F:ATP binding"/>
    <property type="evidence" value="ECO:0007669"/>
    <property type="project" value="UniProtKB-KW"/>
</dbReference>
<evidence type="ECO:0000256" key="4">
    <source>
        <dbReference type="ARBA" id="ARBA00022777"/>
    </source>
</evidence>
<dbReference type="AlphaFoldDB" id="A0A9X3NQX1"/>
<keyword evidence="5" id="KW-0067">ATP-binding</keyword>
<evidence type="ECO:0000259" key="8">
    <source>
        <dbReference type="Pfam" id="PF17042"/>
    </source>
</evidence>
<dbReference type="EMBL" id="JAJAQC010000073">
    <property type="protein sequence ID" value="MDA0567707.1"/>
    <property type="molecule type" value="Genomic_DNA"/>
</dbReference>
<dbReference type="InterPro" id="IPR042213">
    <property type="entry name" value="NBD_C_sf"/>
</dbReference>
<dbReference type="RefSeq" id="WP_270074946.1">
    <property type="nucleotide sequence ID" value="NZ_JAJAQC010000073.1"/>
</dbReference>
<organism evidence="9 10">
    <name type="scientific">Streptomonospora mangrovi</name>
    <dbReference type="NCBI Taxonomy" id="2883123"/>
    <lineage>
        <taxon>Bacteria</taxon>
        <taxon>Bacillati</taxon>
        <taxon>Actinomycetota</taxon>
        <taxon>Actinomycetes</taxon>
        <taxon>Streptosporangiales</taxon>
        <taxon>Nocardiopsidaceae</taxon>
        <taxon>Streptomonospora</taxon>
    </lineage>
</organism>
<comment type="caution">
    <text evidence="9">The sequence shown here is derived from an EMBL/GenBank/DDBJ whole genome shotgun (WGS) entry which is preliminary data.</text>
</comment>
<keyword evidence="4 9" id="KW-0418">Kinase</keyword>